<accession>A0ABQ2FRQ6</accession>
<evidence type="ECO:0000259" key="2">
    <source>
        <dbReference type="PROSITE" id="PS50853"/>
    </source>
</evidence>
<feature type="domain" description="Fibronectin type-III" evidence="2">
    <location>
        <begin position="275"/>
        <end position="369"/>
    </location>
</feature>
<dbReference type="Gene3D" id="2.60.40.10">
    <property type="entry name" value="Immunoglobulins"/>
    <property type="match status" value="4"/>
</dbReference>
<dbReference type="PANTHER" id="PTHR46957">
    <property type="entry name" value="CYTOKINE RECEPTOR"/>
    <property type="match status" value="1"/>
</dbReference>
<organism evidence="3 4">
    <name type="scientific">Deinococcus radiotolerans</name>
    <dbReference type="NCBI Taxonomy" id="1309407"/>
    <lineage>
        <taxon>Bacteria</taxon>
        <taxon>Thermotogati</taxon>
        <taxon>Deinococcota</taxon>
        <taxon>Deinococci</taxon>
        <taxon>Deinococcales</taxon>
        <taxon>Deinococcaceae</taxon>
        <taxon>Deinococcus</taxon>
    </lineage>
</organism>
<evidence type="ECO:0000256" key="1">
    <source>
        <dbReference type="SAM" id="SignalP"/>
    </source>
</evidence>
<dbReference type="CDD" id="cd00063">
    <property type="entry name" value="FN3"/>
    <property type="match status" value="2"/>
</dbReference>
<dbReference type="SMART" id="SM00060">
    <property type="entry name" value="FN3"/>
    <property type="match status" value="6"/>
</dbReference>
<feature type="domain" description="Fibronectin type-III" evidence="2">
    <location>
        <begin position="371"/>
        <end position="469"/>
    </location>
</feature>
<feature type="signal peptide" evidence="1">
    <location>
        <begin position="1"/>
        <end position="19"/>
    </location>
</feature>
<dbReference type="PANTHER" id="PTHR46957:SF3">
    <property type="entry name" value="CYTOKINE RECEPTOR"/>
    <property type="match status" value="1"/>
</dbReference>
<feature type="domain" description="Fibronectin type-III" evidence="2">
    <location>
        <begin position="565"/>
        <end position="650"/>
    </location>
</feature>
<feature type="chain" id="PRO_5046419491" description="Fibronectin type-III domain-containing protein" evidence="1">
    <location>
        <begin position="20"/>
        <end position="650"/>
    </location>
</feature>
<gene>
    <name evidence="3" type="ORF">GCM10010844_43140</name>
</gene>
<protein>
    <recommendedName>
        <fullName evidence="2">Fibronectin type-III domain-containing protein</fullName>
    </recommendedName>
</protein>
<dbReference type="EMBL" id="BMPE01000033">
    <property type="protein sequence ID" value="GGL19557.1"/>
    <property type="molecule type" value="Genomic_DNA"/>
</dbReference>
<evidence type="ECO:0000313" key="4">
    <source>
        <dbReference type="Proteomes" id="UP000604341"/>
    </source>
</evidence>
<dbReference type="InterPro" id="IPR003961">
    <property type="entry name" value="FN3_dom"/>
</dbReference>
<proteinExistence type="predicted"/>
<sequence length="650" mass="67810">MRTSLLLLTLTATLGVASAQTSATSKGSSDKTGVAALPTPDGALLRWALPGDVRPARGFRLRISGPGGTRDQTVASPQPYSAALGLSKADYDGLISVYDQPPKNDSERTQRAFFNLNVVARPAYARALGIMTTLKGLSPGQYTVTVTAVGATETKVGEATFKTGATPAVPAPGTPRAKPGPAAVQLSWAAPPPSSSNLVVAYRIYRASGAGPYTLLQPSPFFLSSQPGGDVFKDTDLNARTTYRYQVAAVDLFGRESTRTAPVTVTTETVTVLPAPDDLQATVKERAVTLRWTAPKDNRITQQIVVRGTDPTQPLSALAALPPGVSTYTDSTGRPGESYVYAVVTRDAAGQMGARSNLVGARPVNTRPPAPPSGVTIKATTAALTLSWTANREEDIEGYQIYRSESDAAGAPSLLVNTSPVMGTTFTDPLVAGLQTRYTYRVTALNTSQAESARSAAVSSKLVDRTPPPAPTLLPVTVNAQGVTLSWTQAALPDLTGFSVLRATGSAAPQELVRLNAATRTYRDASAATGVTYAYSVRSLDAAGNLSAPSAPVSIRRAGTDALDAPQRVTVQALSTSPGNRVRWTAAAGLSVVVYRLDRAGSPSLQISDLLTSAEFTDVAGTPTSLYQVRAVNDRGQVSPLTTPVPVSAP</sequence>
<dbReference type="Proteomes" id="UP000604341">
    <property type="component" value="Unassembled WGS sequence"/>
</dbReference>
<dbReference type="InterPro" id="IPR013783">
    <property type="entry name" value="Ig-like_fold"/>
</dbReference>
<reference evidence="4" key="1">
    <citation type="journal article" date="2019" name="Int. J. Syst. Evol. Microbiol.">
        <title>The Global Catalogue of Microorganisms (GCM) 10K type strain sequencing project: providing services to taxonomists for standard genome sequencing and annotation.</title>
        <authorList>
            <consortium name="The Broad Institute Genomics Platform"/>
            <consortium name="The Broad Institute Genome Sequencing Center for Infectious Disease"/>
            <person name="Wu L."/>
            <person name="Ma J."/>
        </authorList>
    </citation>
    <scope>NUCLEOTIDE SEQUENCE [LARGE SCALE GENOMIC DNA]</scope>
    <source>
        <strain evidence="4">JCM 19173</strain>
    </source>
</reference>
<dbReference type="PROSITE" id="PS50853">
    <property type="entry name" value="FN3"/>
    <property type="match status" value="4"/>
</dbReference>
<keyword evidence="1" id="KW-0732">Signal</keyword>
<dbReference type="SUPFAM" id="SSF49265">
    <property type="entry name" value="Fibronectin type III"/>
    <property type="match status" value="2"/>
</dbReference>
<feature type="domain" description="Fibronectin type-III" evidence="2">
    <location>
        <begin position="171"/>
        <end position="270"/>
    </location>
</feature>
<keyword evidence="4" id="KW-1185">Reference proteome</keyword>
<dbReference type="InterPro" id="IPR036116">
    <property type="entry name" value="FN3_sf"/>
</dbReference>
<name>A0ABQ2FRQ6_9DEIO</name>
<dbReference type="InterPro" id="IPR050713">
    <property type="entry name" value="RTP_Phos/Ushers"/>
</dbReference>
<dbReference type="RefSeq" id="WP_189071031.1">
    <property type="nucleotide sequence ID" value="NZ_BMPE01000033.1"/>
</dbReference>
<evidence type="ECO:0000313" key="3">
    <source>
        <dbReference type="EMBL" id="GGL19557.1"/>
    </source>
</evidence>
<comment type="caution">
    <text evidence="3">The sequence shown here is derived from an EMBL/GenBank/DDBJ whole genome shotgun (WGS) entry which is preliminary data.</text>
</comment>